<proteinExistence type="predicted"/>
<protein>
    <submittedName>
        <fullName evidence="1">Uncharacterized protein</fullName>
    </submittedName>
</protein>
<accession>A0A1H6Y5I2</accession>
<sequence length="45" mass="5102">MPKKLTHQIIALKAVQMYQSKCEGKLKVLSLFLAQKGLKIGEKYP</sequence>
<dbReference type="AlphaFoldDB" id="A0A1H6Y5I2"/>
<dbReference type="Proteomes" id="UP000183077">
    <property type="component" value="Unassembled WGS sequence"/>
</dbReference>
<dbReference type="EMBL" id="FNYS01000027">
    <property type="protein sequence ID" value="SEJ35154.1"/>
    <property type="molecule type" value="Genomic_DNA"/>
</dbReference>
<reference evidence="1 2" key="1">
    <citation type="submission" date="2016-10" db="EMBL/GenBank/DDBJ databases">
        <authorList>
            <person name="de Groot N.N."/>
        </authorList>
    </citation>
    <scope>NUCLEOTIDE SEQUENCE [LARGE SCALE GENOMIC DNA]</scope>
    <source>
        <strain evidence="1 2">DSM 23048</strain>
    </source>
</reference>
<evidence type="ECO:0000313" key="2">
    <source>
        <dbReference type="Proteomes" id="UP000183077"/>
    </source>
</evidence>
<organism evidence="1 2">
    <name type="scientific">Myroides marinus</name>
    <dbReference type="NCBI Taxonomy" id="703342"/>
    <lineage>
        <taxon>Bacteria</taxon>
        <taxon>Pseudomonadati</taxon>
        <taxon>Bacteroidota</taxon>
        <taxon>Flavobacteriia</taxon>
        <taxon>Flavobacteriales</taxon>
        <taxon>Flavobacteriaceae</taxon>
        <taxon>Myroides</taxon>
    </lineage>
</organism>
<name>A0A1H6Y5I2_9FLAO</name>
<evidence type="ECO:0000313" key="1">
    <source>
        <dbReference type="EMBL" id="SEJ35154.1"/>
    </source>
</evidence>
<gene>
    <name evidence="1" type="ORF">SAMN04488018_1278</name>
</gene>